<protein>
    <recommendedName>
        <fullName evidence="6">Piwi domain-containing protein</fullName>
    </recommendedName>
</protein>
<dbReference type="Gene3D" id="3.30.420.10">
    <property type="entry name" value="Ribonuclease H-like superfamily/Ribonuclease H"/>
    <property type="match status" value="1"/>
</dbReference>
<feature type="domain" description="Piwi" evidence="3">
    <location>
        <begin position="692"/>
        <end position="998"/>
    </location>
</feature>
<dbReference type="SUPFAM" id="SSF101690">
    <property type="entry name" value="PAZ domain"/>
    <property type="match status" value="1"/>
</dbReference>
<dbReference type="InterPro" id="IPR045246">
    <property type="entry name" value="Piwi_ago-like"/>
</dbReference>
<dbReference type="SUPFAM" id="SSF53098">
    <property type="entry name" value="Ribonuclease H-like"/>
    <property type="match status" value="1"/>
</dbReference>
<dbReference type="Pfam" id="PF16488">
    <property type="entry name" value="ArgoL2"/>
    <property type="match status" value="1"/>
</dbReference>
<dbReference type="Gene3D" id="3.40.50.2300">
    <property type="match status" value="1"/>
</dbReference>
<dbReference type="CDD" id="cd04657">
    <property type="entry name" value="Piwi_ago-like"/>
    <property type="match status" value="1"/>
</dbReference>
<dbReference type="Proteomes" id="UP000002058">
    <property type="component" value="Unassembled WGS sequence"/>
</dbReference>
<evidence type="ECO:0000313" key="4">
    <source>
        <dbReference type="EMBL" id="EEP78049.1"/>
    </source>
</evidence>
<dbReference type="SMART" id="SM00950">
    <property type="entry name" value="Piwi"/>
    <property type="match status" value="1"/>
</dbReference>
<dbReference type="InterPro" id="IPR032472">
    <property type="entry name" value="ArgoL2"/>
</dbReference>
<dbReference type="InterPro" id="IPR003100">
    <property type="entry name" value="PAZ_dom"/>
</dbReference>
<dbReference type="Pfam" id="PF16486">
    <property type="entry name" value="ArgoN"/>
    <property type="match status" value="1"/>
</dbReference>
<dbReference type="InterPro" id="IPR032474">
    <property type="entry name" value="Argonaute_N"/>
</dbReference>
<feature type="compositionally biased region" description="Polar residues" evidence="1">
    <location>
        <begin position="112"/>
        <end position="129"/>
    </location>
</feature>
<dbReference type="InterPro" id="IPR003165">
    <property type="entry name" value="Piwi"/>
</dbReference>
<dbReference type="InterPro" id="IPR036397">
    <property type="entry name" value="RNaseH_sf"/>
</dbReference>
<dbReference type="PROSITE" id="PS50822">
    <property type="entry name" value="PIWI"/>
    <property type="match status" value="1"/>
</dbReference>
<dbReference type="AlphaFoldDB" id="C4JIN7"/>
<keyword evidence="5" id="KW-1185">Reference proteome</keyword>
<dbReference type="PROSITE" id="PS50821">
    <property type="entry name" value="PAZ"/>
    <property type="match status" value="1"/>
</dbReference>
<feature type="region of interest" description="Disordered" evidence="1">
    <location>
        <begin position="1"/>
        <end position="144"/>
    </location>
</feature>
<gene>
    <name evidence="4" type="ORF">UREG_02898</name>
</gene>
<dbReference type="Gene3D" id="2.170.260.10">
    <property type="entry name" value="paz domain"/>
    <property type="match status" value="1"/>
</dbReference>
<proteinExistence type="predicted"/>
<dbReference type="Pfam" id="PF02171">
    <property type="entry name" value="Piwi"/>
    <property type="match status" value="1"/>
</dbReference>
<sequence>MSSGKGGPNNGSNAPGPPKCWAQALATAPNPSESEAEAADDGFTVVQHGRNRNGRGRGITGPGGDRGRDQMGGSQFGDTRRNEPSRGRGGPGGRGNSHSRGSGQGSYHQRSDNNPQYNNQGYNRPSNDQGSRGAHRAQRGGRAPAPLYKDIKTTLQHAPSQGIAALENSIIEKNRDKLAAKLGNLKLAENKLSLPMRPGYGNCGKPVGLFSNYFEISGVDKLVLYEFNVQLQENMSLRIKRRLFTLLLREKPLCDESVATNYVDKLICTKKLDPQVIFVNYHEENETHTQNHAVTLQYSRTYRLNDLLADLQSHSELYQKEEKNMVIQALNMTVARFPNNTRRIQYVGQSRHFFLDVGNQNLALGRGLEARRGFFHSVKTSTGRLLLNLNVSTAAFYRAGNLKDVTEEVVPITKAIGDQVETGRLERFLKKLRINTKHGKRSQVRTIFEIAKLKDESVAMPSQVKFWWAQGQPARHITVSDYFRMQYNVRLAAQQIVVNVGSRDKPCYLPAEYCSILEGQVAHQKLHPEQTSNMIKVACRKPTENALDISSNGLKLMGLDQRNGPKEKFGIQIANELLAVKGIVLDPPQLKYKSNFSPVTTNGAWNFSEFYLKQPGVLPGRNPVGYLIIGNLRSDPSRFLAKLKGTLLDYNINWRDGPLNSKNTIWVPHDKKPNDKDYENAFQEFQKLGTPFVVALLPKYDQQIYSLVKHQGDIKTGIPTVCVVEKPIKDKQTNTSYVGLKDDEGTLRNISLKVNLKLGGINHEITSRQEIRNIMQTTMFIGIDVTHPTGTESQSDAPSIAAVVANTDPTLSQWPASITTQGHRKEMVEDDLYSMVLARLRVWKNQDLLPEQILVYRDGVSESQYQEVLDKELVQIQEAVKQYYKTRRLPKITLLIVGKRHHTRFYPWDRSNADGNSNVVPGTVVDRYCTMERNFDFFMVSHAGIQGTSRPAHYVVLHDSNNFSANQLQSITHDLTYVYGRASRAVSIATPAYYADIVCERGRCYLYSVYNNALPGEYSGRSGWIRGVHSNLTNTMFYI</sequence>
<dbReference type="GeneID" id="8443514"/>
<dbReference type="InParanoid" id="C4JIN7"/>
<dbReference type="KEGG" id="ure:UREG_02898"/>
<dbReference type="OMA" id="MGQWPGE"/>
<organism evidence="4 5">
    <name type="scientific">Uncinocarpus reesii (strain UAMH 1704)</name>
    <dbReference type="NCBI Taxonomy" id="336963"/>
    <lineage>
        <taxon>Eukaryota</taxon>
        <taxon>Fungi</taxon>
        <taxon>Dikarya</taxon>
        <taxon>Ascomycota</taxon>
        <taxon>Pezizomycotina</taxon>
        <taxon>Eurotiomycetes</taxon>
        <taxon>Eurotiomycetidae</taxon>
        <taxon>Onygenales</taxon>
        <taxon>Onygenaceae</taxon>
        <taxon>Uncinocarpus</taxon>
    </lineage>
</organism>
<dbReference type="Pfam" id="PF08699">
    <property type="entry name" value="ArgoL1"/>
    <property type="match status" value="1"/>
</dbReference>
<dbReference type="HOGENOM" id="CLU_004544_4_1_1"/>
<dbReference type="RefSeq" id="XP_002543382.1">
    <property type="nucleotide sequence ID" value="XM_002543336.1"/>
</dbReference>
<dbReference type="PANTHER" id="PTHR22891">
    <property type="entry name" value="EUKARYOTIC TRANSLATION INITIATION FACTOR 2C"/>
    <property type="match status" value="1"/>
</dbReference>
<dbReference type="STRING" id="336963.C4JIN7"/>
<evidence type="ECO:0000259" key="2">
    <source>
        <dbReference type="PROSITE" id="PS50821"/>
    </source>
</evidence>
<dbReference type="InterPro" id="IPR012337">
    <property type="entry name" value="RNaseH-like_sf"/>
</dbReference>
<accession>C4JIN7</accession>
<name>C4JIN7_UNCRE</name>
<dbReference type="VEuPathDB" id="FungiDB:UREG_02898"/>
<dbReference type="SMART" id="SM01163">
    <property type="entry name" value="DUF1785"/>
    <property type="match status" value="1"/>
</dbReference>
<reference evidence="5" key="1">
    <citation type="journal article" date="2009" name="Genome Res.">
        <title>Comparative genomic analyses of the human fungal pathogens Coccidioides and their relatives.</title>
        <authorList>
            <person name="Sharpton T.J."/>
            <person name="Stajich J.E."/>
            <person name="Rounsley S.D."/>
            <person name="Gardner M.J."/>
            <person name="Wortman J.R."/>
            <person name="Jordar V.S."/>
            <person name="Maiti R."/>
            <person name="Kodira C.D."/>
            <person name="Neafsey D.E."/>
            <person name="Zeng Q."/>
            <person name="Hung C.-Y."/>
            <person name="McMahan C."/>
            <person name="Muszewska A."/>
            <person name="Grynberg M."/>
            <person name="Mandel M.A."/>
            <person name="Kellner E.M."/>
            <person name="Barker B.M."/>
            <person name="Galgiani J.N."/>
            <person name="Orbach M.J."/>
            <person name="Kirkland T.N."/>
            <person name="Cole G.T."/>
            <person name="Henn M.R."/>
            <person name="Birren B.W."/>
            <person name="Taylor J.W."/>
        </authorList>
    </citation>
    <scope>NUCLEOTIDE SEQUENCE [LARGE SCALE GENOMIC DNA]</scope>
    <source>
        <strain evidence="5">UAMH 1704</strain>
    </source>
</reference>
<dbReference type="InterPro" id="IPR014811">
    <property type="entry name" value="ArgoL1"/>
</dbReference>
<dbReference type="OrthoDB" id="10252740at2759"/>
<evidence type="ECO:0000256" key="1">
    <source>
        <dbReference type="SAM" id="MobiDB-lite"/>
    </source>
</evidence>
<dbReference type="InterPro" id="IPR036085">
    <property type="entry name" value="PAZ_dom_sf"/>
</dbReference>
<dbReference type="Pfam" id="PF02170">
    <property type="entry name" value="PAZ"/>
    <property type="match status" value="1"/>
</dbReference>
<feature type="domain" description="PAZ" evidence="2">
    <location>
        <begin position="408"/>
        <end position="518"/>
    </location>
</feature>
<evidence type="ECO:0008006" key="6">
    <source>
        <dbReference type="Google" id="ProtNLM"/>
    </source>
</evidence>
<dbReference type="eggNOG" id="KOG1041">
    <property type="taxonomic scope" value="Eukaryota"/>
</dbReference>
<dbReference type="EMBL" id="CH476615">
    <property type="protein sequence ID" value="EEP78049.1"/>
    <property type="molecule type" value="Genomic_DNA"/>
</dbReference>
<dbReference type="CDD" id="cd02846">
    <property type="entry name" value="PAZ_argonaute_like"/>
    <property type="match status" value="1"/>
</dbReference>
<evidence type="ECO:0000259" key="3">
    <source>
        <dbReference type="PROSITE" id="PS50822"/>
    </source>
</evidence>
<evidence type="ECO:0000313" key="5">
    <source>
        <dbReference type="Proteomes" id="UP000002058"/>
    </source>
</evidence>
<dbReference type="GO" id="GO:0003723">
    <property type="term" value="F:RNA binding"/>
    <property type="evidence" value="ECO:0007669"/>
    <property type="project" value="InterPro"/>
</dbReference>